<dbReference type="Gene3D" id="1.25.40.1010">
    <property type="match status" value="1"/>
</dbReference>
<dbReference type="InterPro" id="IPR011990">
    <property type="entry name" value="TPR-like_helical_dom_sf"/>
</dbReference>
<feature type="repeat" description="TPR" evidence="3">
    <location>
        <begin position="81"/>
        <end position="114"/>
    </location>
</feature>
<organism evidence="5 6">
    <name type="scientific">Rhodofomes roseus</name>
    <dbReference type="NCBI Taxonomy" id="34475"/>
    <lineage>
        <taxon>Eukaryota</taxon>
        <taxon>Fungi</taxon>
        <taxon>Dikarya</taxon>
        <taxon>Basidiomycota</taxon>
        <taxon>Agaricomycotina</taxon>
        <taxon>Agaricomycetes</taxon>
        <taxon>Polyporales</taxon>
        <taxon>Rhodofomes</taxon>
    </lineage>
</organism>
<protein>
    <submittedName>
        <fullName evidence="5">NMDA receptor-regulated protein 1a</fullName>
    </submittedName>
</protein>
<dbReference type="InterPro" id="IPR021183">
    <property type="entry name" value="NatA_aux_su"/>
</dbReference>
<dbReference type="Gene3D" id="1.25.40.1040">
    <property type="match status" value="1"/>
</dbReference>
<feature type="region of interest" description="Disordered" evidence="4">
    <location>
        <begin position="599"/>
        <end position="642"/>
    </location>
</feature>
<evidence type="ECO:0000313" key="5">
    <source>
        <dbReference type="EMBL" id="KAH9835381.1"/>
    </source>
</evidence>
<accession>A0ABQ8KCQ5</accession>
<name>A0ABQ8KCQ5_9APHY</name>
<reference evidence="5 6" key="1">
    <citation type="journal article" date="2021" name="Environ. Microbiol.">
        <title>Gene family expansions and transcriptome signatures uncover fungal adaptations to wood decay.</title>
        <authorList>
            <person name="Hage H."/>
            <person name="Miyauchi S."/>
            <person name="Viragh M."/>
            <person name="Drula E."/>
            <person name="Min B."/>
            <person name="Chaduli D."/>
            <person name="Navarro D."/>
            <person name="Favel A."/>
            <person name="Norest M."/>
            <person name="Lesage-Meessen L."/>
            <person name="Balint B."/>
            <person name="Merenyi Z."/>
            <person name="de Eugenio L."/>
            <person name="Morin E."/>
            <person name="Martinez A.T."/>
            <person name="Baldrian P."/>
            <person name="Stursova M."/>
            <person name="Martinez M.J."/>
            <person name="Novotny C."/>
            <person name="Magnuson J.K."/>
            <person name="Spatafora J.W."/>
            <person name="Maurice S."/>
            <person name="Pangilinan J."/>
            <person name="Andreopoulos W."/>
            <person name="LaButti K."/>
            <person name="Hundley H."/>
            <person name="Na H."/>
            <person name="Kuo A."/>
            <person name="Barry K."/>
            <person name="Lipzen A."/>
            <person name="Henrissat B."/>
            <person name="Riley R."/>
            <person name="Ahrendt S."/>
            <person name="Nagy L.G."/>
            <person name="Grigoriev I.V."/>
            <person name="Martin F."/>
            <person name="Rosso M.N."/>
        </authorList>
    </citation>
    <scope>NUCLEOTIDE SEQUENCE [LARGE SCALE GENOMIC DNA]</scope>
    <source>
        <strain evidence="5 6">CIRM-BRFM 1785</strain>
    </source>
</reference>
<dbReference type="PANTHER" id="PTHR22767:SF2">
    <property type="entry name" value="N(ALPHA)-ACETYLTRANSFERASE 15_16, ISOFORM A"/>
    <property type="match status" value="1"/>
</dbReference>
<keyword evidence="6" id="KW-1185">Reference proteome</keyword>
<evidence type="ECO:0000256" key="2">
    <source>
        <dbReference type="ARBA" id="ARBA00022803"/>
    </source>
</evidence>
<dbReference type="Pfam" id="PF12569">
    <property type="entry name" value="NatA_aux_su"/>
    <property type="match status" value="1"/>
</dbReference>
<evidence type="ECO:0000256" key="1">
    <source>
        <dbReference type="ARBA" id="ARBA00022737"/>
    </source>
</evidence>
<gene>
    <name evidence="5" type="ORF">C8Q71DRAFT_765627</name>
</gene>
<feature type="compositionally biased region" description="Basic and acidic residues" evidence="4">
    <location>
        <begin position="620"/>
        <end position="637"/>
    </location>
</feature>
<keyword evidence="5" id="KW-0675">Receptor</keyword>
<sequence>MPPAVNRALPAKEAKLFREVLNFYENRQLKNGLKAADQILKKVPEHGETLCMKGLILTHMGRREEGIELVKKGMRMDLTSHICWHVFGLIQKGEKNYEEALKSYTQALRFDKENLNILRDSAHLQTQLRLYDGLVDTRHTLLRLRPTLRQNWIGLAVAYHLSGNLSEARKVLEQYEAVLKNVPDYDVEHSEVLLYHVRLLEEMGDTSEALAFLDLNAKSRAIVDRVAIIEYRARLMSKLKMPEANSTWRNLIEQNPDSYTYYKGYLLNNDVDLDAITPDTRDKALQTLQEFAAAIPRAAAPKRLALNIADGDQFKELATAYLTAGLEKGIPSLFADVKALYRDPAKRQAIQDIVEGIREELAVTSEPPKSSEPTTYLWTLYFLAQHYSSFSDHARAVELLELGATHTPTLPELYTFRGRVLKRCGDPFGAALCLDEARVLDLQDRFLNTKCAKYRLRAGLTDEASEILGLFTKKDASSPGADLEDMQSLLYLTEEADAHLRKGNLGLALKKYSTIQKVFNEFEDDQFDFHGYSLRRFTINIYLDMISWEDRLRSHPAYIHTAINASKIWVQLHDDPSIAKSNSPGAGFSDTEKKAKKKAKKAAKKVQEEVKKATTTSTSSEDKGLEPQAAKDDDPNGDKILQAPDPLERAAKLVAPLRTVAADNIDAWIVIYDVAVRRKKYLQAVKALNSARALDADHPELHLRVAHFRHTLSSATQLSPEPMAPVVKDALANLLPDELSLEHFNAQYSQKHSSDGKAILASAKVSRLLNAPLDQIEGSVFSVFNPDVSLDLKTALDTLTFLHEIKSSRVEEFKAACDSRFERSTVFKSPTEQAALRWNAAETEAVNGEVEKPEVIG</sequence>
<dbReference type="Proteomes" id="UP000814176">
    <property type="component" value="Unassembled WGS sequence"/>
</dbReference>
<dbReference type="PROSITE" id="PS50005">
    <property type="entry name" value="TPR"/>
    <property type="match status" value="1"/>
</dbReference>
<dbReference type="Pfam" id="PF13181">
    <property type="entry name" value="TPR_8"/>
    <property type="match status" value="1"/>
</dbReference>
<keyword evidence="2 3" id="KW-0802">TPR repeat</keyword>
<evidence type="ECO:0000256" key="3">
    <source>
        <dbReference type="PROSITE-ProRule" id="PRU00339"/>
    </source>
</evidence>
<keyword evidence="1" id="KW-0677">Repeat</keyword>
<dbReference type="RefSeq" id="XP_047777814.1">
    <property type="nucleotide sequence ID" value="XM_047924136.1"/>
</dbReference>
<comment type="caution">
    <text evidence="5">The sequence shown here is derived from an EMBL/GenBank/DDBJ whole genome shotgun (WGS) entry which is preliminary data.</text>
</comment>
<dbReference type="PANTHER" id="PTHR22767">
    <property type="entry name" value="N-TERMINAL ACETYLTRANSFERASE-RELATED"/>
    <property type="match status" value="1"/>
</dbReference>
<evidence type="ECO:0000313" key="6">
    <source>
        <dbReference type="Proteomes" id="UP000814176"/>
    </source>
</evidence>
<dbReference type="EMBL" id="JADCUA010000013">
    <property type="protein sequence ID" value="KAH9835381.1"/>
    <property type="molecule type" value="Genomic_DNA"/>
</dbReference>
<dbReference type="SMART" id="SM00028">
    <property type="entry name" value="TPR"/>
    <property type="match status" value="6"/>
</dbReference>
<dbReference type="GeneID" id="72004868"/>
<dbReference type="InterPro" id="IPR019734">
    <property type="entry name" value="TPR_rpt"/>
</dbReference>
<evidence type="ECO:0000256" key="4">
    <source>
        <dbReference type="SAM" id="MobiDB-lite"/>
    </source>
</evidence>
<dbReference type="PIRSF" id="PIRSF000422">
    <property type="entry name" value="N-terminal-AcTrfase-A_aux_su"/>
    <property type="match status" value="1"/>
</dbReference>
<dbReference type="SUPFAM" id="SSF48452">
    <property type="entry name" value="TPR-like"/>
    <property type="match status" value="2"/>
</dbReference>
<proteinExistence type="predicted"/>